<gene>
    <name evidence="4" type="ORF">VTAP4600_A3595</name>
</gene>
<dbReference type="InterPro" id="IPR004302">
    <property type="entry name" value="Cellulose/chitin-bd_N"/>
</dbReference>
<reference evidence="4 5" key="1">
    <citation type="submission" date="2017-10" db="EMBL/GenBank/DDBJ databases">
        <authorList>
            <person name="Banno H."/>
            <person name="Chua N.-H."/>
        </authorList>
    </citation>
    <scope>NUCLEOTIDE SEQUENCE [LARGE SCALE GENOMIC DNA]</scope>
    <source>
        <strain evidence="4">Vibrio tapetis CECT4600</strain>
    </source>
</reference>
<dbReference type="InterPro" id="IPR051024">
    <property type="entry name" value="GlcNAc_Chitin_IntDeg"/>
</dbReference>
<evidence type="ECO:0000256" key="1">
    <source>
        <dbReference type="ARBA" id="ARBA00022729"/>
    </source>
</evidence>
<dbReference type="Gene3D" id="2.70.50.50">
    <property type="entry name" value="chitin-binding protein cbp21"/>
    <property type="match status" value="1"/>
</dbReference>
<feature type="chain" id="PRO_5014951610" description="Chitin-binding type-4 domain-containing protein" evidence="2">
    <location>
        <begin position="25"/>
        <end position="530"/>
    </location>
</feature>
<dbReference type="EMBL" id="LT960611">
    <property type="protein sequence ID" value="SON51542.1"/>
    <property type="molecule type" value="Genomic_DNA"/>
</dbReference>
<keyword evidence="5" id="KW-1185">Reference proteome</keyword>
<accession>A0A2N8ZI06</accession>
<protein>
    <recommendedName>
        <fullName evidence="3">Chitin-binding type-4 domain-containing protein</fullName>
    </recommendedName>
</protein>
<feature type="signal peptide" evidence="2">
    <location>
        <begin position="1"/>
        <end position="24"/>
    </location>
</feature>
<dbReference type="PANTHER" id="PTHR34823">
    <property type="entry name" value="GLCNAC-BINDING PROTEIN A"/>
    <property type="match status" value="1"/>
</dbReference>
<dbReference type="KEGG" id="vta:A3595"/>
<dbReference type="Proteomes" id="UP000235828">
    <property type="component" value="Chromosome A"/>
</dbReference>
<evidence type="ECO:0000313" key="4">
    <source>
        <dbReference type="EMBL" id="SON51542.1"/>
    </source>
</evidence>
<dbReference type="Pfam" id="PF03067">
    <property type="entry name" value="LPMO_10"/>
    <property type="match status" value="1"/>
</dbReference>
<dbReference type="CDD" id="cd21177">
    <property type="entry name" value="LPMO_AA10"/>
    <property type="match status" value="1"/>
</dbReference>
<name>A0A2N8ZI06_9VIBR</name>
<dbReference type="PANTHER" id="PTHR34823:SF1">
    <property type="entry name" value="CHITIN-BINDING TYPE-4 DOMAIN-CONTAINING PROTEIN"/>
    <property type="match status" value="1"/>
</dbReference>
<dbReference type="AlphaFoldDB" id="A0A2N8ZI06"/>
<proteinExistence type="predicted"/>
<sequence length="530" mass="58418">MTTINNILKIIVSIAMLSSLPSIANAHGWSEFPSARQNTCYEQGGIWSGIPPNAACAQAKDTSGTYPFTERNEYSKNVLDFKNINAVKAAIPDGTLCYANDSQKRGMGTPHTGWTRTELSTGIFEYIFNASAAHSPSFWELYLTKPNADLNKGLAWRDLELIQKEENVPLNSGKYRFNVTIPSDRSGDAILFVRWQRIDAAGEGFYNCSDITITGGETLPTEPTPQTDLVRADLFVSKQFGTPKVGDTVKFDIINKYGEVARSFDIVIDEANVNEWARLLASEINGWHEEFKNGAVFIGDWHDEMQHYMYFQKELSRNFFHSKDSSVSGQLTLIEGVGVEPLKGDIYELVKSDNVVNTGDKIVIVTSEVVTLTQTQGTAVSIKNNGTASILVDTTLITENETLSFIASSVESESVKTFTFEVIAEDVGVTPDLTSSVDEYVGVTPDLTSSVDEYVGVTPDLTSSVDEYDFVFPSGTKTYTAGTKVLASDGNIYQCKVFPYSGYCGQWSERETQFEPATGSNWSLAWDKVN</sequence>
<organism evidence="4 5">
    <name type="scientific">Vibrio tapetis subsp. tapetis</name>
    <dbReference type="NCBI Taxonomy" id="1671868"/>
    <lineage>
        <taxon>Bacteria</taxon>
        <taxon>Pseudomonadati</taxon>
        <taxon>Pseudomonadota</taxon>
        <taxon>Gammaproteobacteria</taxon>
        <taxon>Vibrionales</taxon>
        <taxon>Vibrionaceae</taxon>
        <taxon>Vibrio</taxon>
    </lineage>
</organism>
<dbReference type="SUPFAM" id="SSF81296">
    <property type="entry name" value="E set domains"/>
    <property type="match status" value="1"/>
</dbReference>
<feature type="domain" description="Chitin-binding type-4" evidence="3">
    <location>
        <begin position="27"/>
        <end position="211"/>
    </location>
</feature>
<evidence type="ECO:0000256" key="2">
    <source>
        <dbReference type="SAM" id="SignalP"/>
    </source>
</evidence>
<evidence type="ECO:0000259" key="3">
    <source>
        <dbReference type="Pfam" id="PF03067"/>
    </source>
</evidence>
<keyword evidence="1 2" id="KW-0732">Signal</keyword>
<dbReference type="InterPro" id="IPR014756">
    <property type="entry name" value="Ig_E-set"/>
</dbReference>
<evidence type="ECO:0000313" key="5">
    <source>
        <dbReference type="Proteomes" id="UP000235828"/>
    </source>
</evidence>